<keyword evidence="2" id="KW-1185">Reference proteome</keyword>
<gene>
    <name evidence="1" type="ORF">ACFQ4E_16230</name>
</gene>
<proteinExistence type="predicted"/>
<organism evidence="1 2">
    <name type="scientific">Litorisediminicola beolgyonensis</name>
    <dbReference type="NCBI Taxonomy" id="1173614"/>
    <lineage>
        <taxon>Bacteria</taxon>
        <taxon>Pseudomonadati</taxon>
        <taxon>Pseudomonadota</taxon>
        <taxon>Alphaproteobacteria</taxon>
        <taxon>Rhodobacterales</taxon>
        <taxon>Paracoccaceae</taxon>
        <taxon>Litorisediminicola</taxon>
    </lineage>
</organism>
<reference evidence="2" key="1">
    <citation type="journal article" date="2019" name="Int. J. Syst. Evol. Microbiol.">
        <title>The Global Catalogue of Microorganisms (GCM) 10K type strain sequencing project: providing services to taxonomists for standard genome sequencing and annotation.</title>
        <authorList>
            <consortium name="The Broad Institute Genomics Platform"/>
            <consortium name="The Broad Institute Genome Sequencing Center for Infectious Disease"/>
            <person name="Wu L."/>
            <person name="Ma J."/>
        </authorList>
    </citation>
    <scope>NUCLEOTIDE SEQUENCE [LARGE SCALE GENOMIC DNA]</scope>
    <source>
        <strain evidence="2">CCUG 62953</strain>
    </source>
</reference>
<evidence type="ECO:0000313" key="2">
    <source>
        <dbReference type="Proteomes" id="UP001597135"/>
    </source>
</evidence>
<name>A0ABW3ZLX5_9RHOB</name>
<comment type="caution">
    <text evidence="1">The sequence shown here is derived from an EMBL/GenBank/DDBJ whole genome shotgun (WGS) entry which is preliminary data.</text>
</comment>
<accession>A0ABW3ZLX5</accession>
<dbReference type="Proteomes" id="UP001597135">
    <property type="component" value="Unassembled WGS sequence"/>
</dbReference>
<evidence type="ECO:0000313" key="1">
    <source>
        <dbReference type="EMBL" id="MFD1343978.1"/>
    </source>
</evidence>
<sequence>MARALMCASIVLAGIADVAISGETEAGALIKRFEIDGLVVDLPCGRDSRGLNIVVGTSPHVETCAADPDPVETERLYFYPCCQGVLDWAGMASPTADTPVWDGGATIFKLDGRRAESRSDEIRATFHATLAEFDLALVRTPDGRLRPAETEPMHGMFVLHNDDEVTLLLTEDRLLAGRQLLGECRTYCDFTSVLDETDGPGARPVVTFGGLRCPNLCRSMRIDRERMSGPAWLADVTRTLRALDRFLFRDQP</sequence>
<protein>
    <submittedName>
        <fullName evidence="1">Uncharacterized protein</fullName>
    </submittedName>
</protein>
<dbReference type="EMBL" id="JBHTMU010000035">
    <property type="protein sequence ID" value="MFD1343978.1"/>
    <property type="molecule type" value="Genomic_DNA"/>
</dbReference>